<dbReference type="RefSeq" id="WP_377334204.1">
    <property type="nucleotide sequence ID" value="NZ_JBHSGB010000010.1"/>
</dbReference>
<evidence type="ECO:0000313" key="3">
    <source>
        <dbReference type="Proteomes" id="UP001595962"/>
    </source>
</evidence>
<proteinExistence type="predicted"/>
<dbReference type="EMBL" id="JBHSGB010000010">
    <property type="protein sequence ID" value="MFC4655715.1"/>
    <property type="molecule type" value="Genomic_DNA"/>
</dbReference>
<dbReference type="Proteomes" id="UP001595962">
    <property type="component" value="Unassembled WGS sequence"/>
</dbReference>
<dbReference type="PANTHER" id="PTHR12147">
    <property type="entry name" value="METALLOPEPTIDASE M28 FAMILY MEMBER"/>
    <property type="match status" value="1"/>
</dbReference>
<reference evidence="3" key="1">
    <citation type="journal article" date="2019" name="Int. J. Syst. Evol. Microbiol.">
        <title>The Global Catalogue of Microorganisms (GCM) 10K type strain sequencing project: providing services to taxonomists for standard genome sequencing and annotation.</title>
        <authorList>
            <consortium name="The Broad Institute Genomics Platform"/>
            <consortium name="The Broad Institute Genome Sequencing Center for Infectious Disease"/>
            <person name="Wu L."/>
            <person name="Ma J."/>
        </authorList>
    </citation>
    <scope>NUCLEOTIDE SEQUENCE [LARGE SCALE GENOMIC DNA]</scope>
    <source>
        <strain evidence="3">DT28</strain>
    </source>
</reference>
<sequence length="293" mass="32841">MSAAAPADQLMADLQYLASDKLEGRKTGSAGAALARDYIRQQFLAARLQPLQQKFSHPFDYSAGFSTRQGENLIGVLPACSEQAPVILISAHYDHLGVVGGKIHNGADDNASGVAMLLALMRWLSPGCRPYHYWFVATDAEENGLHGAKALLASQLWMPAELALVINLDMLGRHQQQPRLYWFGSTRLSGFKDWLVQQQLALPLRWRRSEGSRYIRGKVDWASASDHAPFYRAGYPVLYFATAMHKDYHSPSDDWQAIKPELIERVFQTLQPIILHLEQQPPAWFLAARRDGS</sequence>
<keyword evidence="3" id="KW-1185">Reference proteome</keyword>
<feature type="domain" description="Peptidase M28" evidence="1">
    <location>
        <begin position="72"/>
        <end position="270"/>
    </location>
</feature>
<dbReference type="Pfam" id="PF04389">
    <property type="entry name" value="Peptidase_M28"/>
    <property type="match status" value="1"/>
</dbReference>
<evidence type="ECO:0000313" key="2">
    <source>
        <dbReference type="EMBL" id="MFC4655715.1"/>
    </source>
</evidence>
<comment type="caution">
    <text evidence="2">The sequence shown here is derived from an EMBL/GenBank/DDBJ whole genome shotgun (WGS) entry which is preliminary data.</text>
</comment>
<dbReference type="Gene3D" id="3.40.630.10">
    <property type="entry name" value="Zn peptidases"/>
    <property type="match status" value="1"/>
</dbReference>
<dbReference type="PANTHER" id="PTHR12147:SF26">
    <property type="entry name" value="PEPTIDASE M28 DOMAIN-CONTAINING PROTEIN"/>
    <property type="match status" value="1"/>
</dbReference>
<gene>
    <name evidence="2" type="ORF">ACFO3I_11920</name>
</gene>
<dbReference type="SUPFAM" id="SSF53187">
    <property type="entry name" value="Zn-dependent exopeptidases"/>
    <property type="match status" value="1"/>
</dbReference>
<organism evidence="2 3">
    <name type="scientific">Rheinheimera marina</name>
    <dbReference type="NCBI Taxonomy" id="1774958"/>
    <lineage>
        <taxon>Bacteria</taxon>
        <taxon>Pseudomonadati</taxon>
        <taxon>Pseudomonadota</taxon>
        <taxon>Gammaproteobacteria</taxon>
        <taxon>Chromatiales</taxon>
        <taxon>Chromatiaceae</taxon>
        <taxon>Rheinheimera</taxon>
    </lineage>
</organism>
<protein>
    <submittedName>
        <fullName evidence="2">M28 family peptidase</fullName>
    </submittedName>
</protein>
<accession>A0ABV9JNC8</accession>
<dbReference type="InterPro" id="IPR045175">
    <property type="entry name" value="M28_fam"/>
</dbReference>
<evidence type="ECO:0000259" key="1">
    <source>
        <dbReference type="Pfam" id="PF04389"/>
    </source>
</evidence>
<dbReference type="InterPro" id="IPR007484">
    <property type="entry name" value="Peptidase_M28"/>
</dbReference>
<name>A0ABV9JNC8_9GAMM</name>